<dbReference type="EMBL" id="AALC02000066">
    <property type="protein sequence ID" value="EEQ05228.1"/>
    <property type="molecule type" value="Genomic_DNA"/>
</dbReference>
<evidence type="ECO:0000313" key="1">
    <source>
        <dbReference type="EMBL" id="EEQ05228.1"/>
    </source>
</evidence>
<gene>
    <name evidence="1" type="ORF">yberc0001_20380</name>
</gene>
<proteinExistence type="predicted"/>
<keyword evidence="2" id="KW-1185">Reference proteome</keyword>
<name>A0ABM9XV17_YERBE</name>
<dbReference type="Proteomes" id="UP000010319">
    <property type="component" value="Unassembled WGS sequence"/>
</dbReference>
<evidence type="ECO:0000313" key="2">
    <source>
        <dbReference type="Proteomes" id="UP000010319"/>
    </source>
</evidence>
<protein>
    <submittedName>
        <fullName evidence="1">Uncharacterized protein</fullName>
    </submittedName>
</protein>
<accession>A0ABM9XV17</accession>
<reference evidence="1" key="1">
    <citation type="submission" date="2008-12" db="EMBL/GenBank/DDBJ databases">
        <title>Annotation of the Yersinia bercovieri ATCC 43970 genome.</title>
        <authorList>
            <person name="Read T.D."/>
            <person name="Akmal A."/>
            <person name="Bishop-Lilly K."/>
            <person name="Chen P.E."/>
            <person name="Cook C."/>
            <person name="Kiley M.P."/>
            <person name="Lentz S."/>
            <person name="Mateczun A."/>
            <person name="Nagarajan N."/>
            <person name="Nolan N."/>
            <person name="Osborne B.I."/>
            <person name="Pop M."/>
            <person name="Sozhamannan S."/>
            <person name="Stewart A.C."/>
            <person name="Sulakvelidze A."/>
            <person name="Thomason B."/>
            <person name="Willner K."/>
            <person name="Zwick M.E."/>
        </authorList>
    </citation>
    <scope>NUCLEOTIDE SEQUENCE [LARGE SCALE GENOMIC DNA]</scope>
    <source>
        <strain evidence="1">ATCC 43970</strain>
    </source>
</reference>
<sequence length="41" mass="4570">MITQVAKRTQTHYPKLGEIIPVLTQRLTDEAKRLLPGNPAA</sequence>
<organism evidence="1 2">
    <name type="scientific">Yersinia bercovieri ATCC 43970</name>
    <dbReference type="NCBI Taxonomy" id="349968"/>
    <lineage>
        <taxon>Bacteria</taxon>
        <taxon>Pseudomonadati</taxon>
        <taxon>Pseudomonadota</taxon>
        <taxon>Gammaproteobacteria</taxon>
        <taxon>Enterobacterales</taxon>
        <taxon>Yersiniaceae</taxon>
        <taxon>Yersinia</taxon>
    </lineage>
</organism>
<comment type="caution">
    <text evidence="1">The sequence shown here is derived from an EMBL/GenBank/DDBJ whole genome shotgun (WGS) entry which is preliminary data.</text>
</comment>